<protein>
    <submittedName>
        <fullName evidence="1">Uncharacterized protein</fullName>
    </submittedName>
</protein>
<organism evidence="1 2">
    <name type="scientific">Linum trigynum</name>
    <dbReference type="NCBI Taxonomy" id="586398"/>
    <lineage>
        <taxon>Eukaryota</taxon>
        <taxon>Viridiplantae</taxon>
        <taxon>Streptophyta</taxon>
        <taxon>Embryophyta</taxon>
        <taxon>Tracheophyta</taxon>
        <taxon>Spermatophyta</taxon>
        <taxon>Magnoliopsida</taxon>
        <taxon>eudicotyledons</taxon>
        <taxon>Gunneridae</taxon>
        <taxon>Pentapetalae</taxon>
        <taxon>rosids</taxon>
        <taxon>fabids</taxon>
        <taxon>Malpighiales</taxon>
        <taxon>Linaceae</taxon>
        <taxon>Linum</taxon>
    </lineage>
</organism>
<evidence type="ECO:0000313" key="2">
    <source>
        <dbReference type="Proteomes" id="UP001497516"/>
    </source>
</evidence>
<keyword evidence="2" id="KW-1185">Reference proteome</keyword>
<name>A0AAV2E4H8_9ROSI</name>
<dbReference type="Gene3D" id="3.90.1100.10">
    <property type="match status" value="1"/>
</dbReference>
<gene>
    <name evidence="1" type="ORF">LTRI10_LOCUS21897</name>
</gene>
<evidence type="ECO:0000313" key="1">
    <source>
        <dbReference type="EMBL" id="CAL1380455.1"/>
    </source>
</evidence>
<dbReference type="AlphaFoldDB" id="A0AAV2E4H8"/>
<accession>A0AAV2E4H8</accession>
<dbReference type="EMBL" id="OZ034817">
    <property type="protein sequence ID" value="CAL1380455.1"/>
    <property type="molecule type" value="Genomic_DNA"/>
</dbReference>
<sequence length="92" mass="10103">MFNVVKSTTSWLELFSARKTLKNYDEKRQAVPLSRSEKCIVGTGLERQVALDSGATAIAEHEGRRLSTVVAKFNVVRIDRNNGCHASGKPVG</sequence>
<dbReference type="SUPFAM" id="SSF64484">
    <property type="entry name" value="beta and beta-prime subunits of DNA dependent RNA-polymerase"/>
    <property type="match status" value="1"/>
</dbReference>
<proteinExistence type="predicted"/>
<dbReference type="Proteomes" id="UP001497516">
    <property type="component" value="Chromosome 4"/>
</dbReference>
<dbReference type="Gene3D" id="2.40.50.100">
    <property type="match status" value="1"/>
</dbReference>
<reference evidence="1 2" key="1">
    <citation type="submission" date="2024-04" db="EMBL/GenBank/DDBJ databases">
        <authorList>
            <person name="Fracassetti M."/>
        </authorList>
    </citation>
    <scope>NUCLEOTIDE SEQUENCE [LARGE SCALE GENOMIC DNA]</scope>
</reference>